<keyword evidence="2" id="KW-1185">Reference proteome</keyword>
<comment type="caution">
    <text evidence="1">The sequence shown here is derived from an EMBL/GenBank/DDBJ whole genome shotgun (WGS) entry which is preliminary data.</text>
</comment>
<dbReference type="EMBL" id="JASPKY010000229">
    <property type="protein sequence ID" value="KAK9718347.1"/>
    <property type="molecule type" value="Genomic_DNA"/>
</dbReference>
<evidence type="ECO:0000313" key="1">
    <source>
        <dbReference type="EMBL" id="KAK9718347.1"/>
    </source>
</evidence>
<organism evidence="1 2">
    <name type="scientific">Popillia japonica</name>
    <name type="common">Japanese beetle</name>
    <dbReference type="NCBI Taxonomy" id="7064"/>
    <lineage>
        <taxon>Eukaryota</taxon>
        <taxon>Metazoa</taxon>
        <taxon>Ecdysozoa</taxon>
        <taxon>Arthropoda</taxon>
        <taxon>Hexapoda</taxon>
        <taxon>Insecta</taxon>
        <taxon>Pterygota</taxon>
        <taxon>Neoptera</taxon>
        <taxon>Endopterygota</taxon>
        <taxon>Coleoptera</taxon>
        <taxon>Polyphaga</taxon>
        <taxon>Scarabaeiformia</taxon>
        <taxon>Scarabaeidae</taxon>
        <taxon>Rutelinae</taxon>
        <taxon>Popillia</taxon>
    </lineage>
</organism>
<protein>
    <submittedName>
        <fullName evidence="1">Uncharacterized protein</fullName>
    </submittedName>
</protein>
<gene>
    <name evidence="1" type="ORF">QE152_g23222</name>
</gene>
<name>A0AAW1KFY6_POPJA</name>
<sequence length="139" mass="15750">MIAHVYISVLKRGTVSLGFINKVQHGIQADLNKNISINAQAIKIFYNQYGVYLNDVNVPLIVTHWAGLMPQIALRLRLVVQQAANSGLTCLITIGRAFKYFPEFDWRIVRRLYPDELAAIIAAMTVVGDNVYYGFKYDE</sequence>
<dbReference type="AlphaFoldDB" id="A0AAW1KFY6"/>
<dbReference type="Proteomes" id="UP001458880">
    <property type="component" value="Unassembled WGS sequence"/>
</dbReference>
<reference evidence="1 2" key="1">
    <citation type="journal article" date="2024" name="BMC Genomics">
        <title>De novo assembly and annotation of Popillia japonica's genome with initial clues to its potential as an invasive pest.</title>
        <authorList>
            <person name="Cucini C."/>
            <person name="Boschi S."/>
            <person name="Funari R."/>
            <person name="Cardaioli E."/>
            <person name="Iannotti N."/>
            <person name="Marturano G."/>
            <person name="Paoli F."/>
            <person name="Bruttini M."/>
            <person name="Carapelli A."/>
            <person name="Frati F."/>
            <person name="Nardi F."/>
        </authorList>
    </citation>
    <scope>NUCLEOTIDE SEQUENCE [LARGE SCALE GENOMIC DNA]</scope>
    <source>
        <strain evidence="1">DMR45628</strain>
    </source>
</reference>
<accession>A0AAW1KFY6</accession>
<proteinExistence type="predicted"/>
<evidence type="ECO:0000313" key="2">
    <source>
        <dbReference type="Proteomes" id="UP001458880"/>
    </source>
</evidence>